<dbReference type="SMART" id="SM00382">
    <property type="entry name" value="AAA"/>
    <property type="match status" value="2"/>
</dbReference>
<dbReference type="SUPFAM" id="SSF81923">
    <property type="entry name" value="Double Clp-N motif"/>
    <property type="match status" value="1"/>
</dbReference>
<dbReference type="Gene3D" id="1.10.8.60">
    <property type="match status" value="2"/>
</dbReference>
<dbReference type="InterPro" id="IPR001270">
    <property type="entry name" value="ClpA/B"/>
</dbReference>
<evidence type="ECO:0000256" key="1">
    <source>
        <dbReference type="ARBA" id="ARBA00022737"/>
    </source>
</evidence>
<dbReference type="GO" id="GO:0034605">
    <property type="term" value="P:cellular response to heat"/>
    <property type="evidence" value="ECO:0007669"/>
    <property type="project" value="TreeGrafter"/>
</dbReference>
<dbReference type="Gene3D" id="1.10.1780.10">
    <property type="entry name" value="Clp, N-terminal domain"/>
    <property type="match status" value="1"/>
</dbReference>
<dbReference type="EMBL" id="MEYS01000001">
    <property type="protein sequence ID" value="OGD34543.1"/>
    <property type="molecule type" value="Genomic_DNA"/>
</dbReference>
<dbReference type="PROSITE" id="PS51903">
    <property type="entry name" value="CLP_R"/>
    <property type="match status" value="1"/>
</dbReference>
<protein>
    <recommendedName>
        <fullName evidence="7">Clp R domain-containing protein</fullName>
    </recommendedName>
</protein>
<dbReference type="FunFam" id="3.40.50.300:FF:000025">
    <property type="entry name" value="ATP-dependent Clp protease subunit"/>
    <property type="match status" value="1"/>
</dbReference>
<dbReference type="Gene3D" id="3.40.50.300">
    <property type="entry name" value="P-loop containing nucleotide triphosphate hydrolases"/>
    <property type="match status" value="2"/>
</dbReference>
<sequence>MAPETLTKQFEKFTAHAKNALFGAFAMAHRAAIKEARDAHLLVALMREKGSLAYNILKVNGVKMNPKKEAAAARDADEHIPPAFDATVRDIIKKAASIAAFYGHSYVGTEHLLFGLVKHSALLEAEKKYAKIVSQLEYILESTTQFEHFKKTHKHGMHVHGKGHAQKQSRGKKIKTTDETLLPDQFAAKEKFPALSYFCKELTKKAAEKSVPFFGREQETRRVIHTLLRKSKNNPLLLGEAGVGKTAIVQNIAAKIARNDVPRALANKKIFALDMNALVAGTMYRGEFEARLQDILEEAEHEDVILFIDEIHTIVGAGSASGSLDLANMLKPALAQTDIRLIAATTPEEYKKTIEKDAALARRFQPVFVREESEENVASMLGLVRQSYEKHHNIVISDEAVRAAIELSGKYFPGRKQPDKALDVLDEAASGLRAARVESHEEQEIARLERERDEVRVKKNSLAHTAEYEQALELKNAEGLLALELAALREASASAPKNAPILTGRHVQETIFAMLGKTTMDDRAHISDVARDLKEKIIGQEEMVQKIAEVVTRAQAGLTPKNRPMASFLFLGPSGVGKTQTAKELARIVFGEGGAGYHQTFSSFIRIDMSEFAEPHSVSRLLGAPPGYVGYEEGGVLTEKVKNNPFSLVLFDEIEKAHPQISNILLQILDEGMLTSARGENISFKNTIVILTSNIGSEEFNRSAIGFFGKDREASLAQYDTVKKSVAASLKETMRPELLNRMDHILTFMPLDKSALLKIIQLQLEALARRLKEEKSIGLAWDAQAVENLAERSKSTNEGARLVARVIALHIEFPLASLVVAGALASGDAAEITLKAGALAVVKK</sequence>
<dbReference type="STRING" id="1797298.A2988_03475"/>
<dbReference type="PANTHER" id="PTHR11638">
    <property type="entry name" value="ATP-DEPENDENT CLP PROTEASE"/>
    <property type="match status" value="1"/>
</dbReference>
<dbReference type="CDD" id="cd00009">
    <property type="entry name" value="AAA"/>
    <property type="match status" value="1"/>
</dbReference>
<evidence type="ECO:0000313" key="9">
    <source>
        <dbReference type="Proteomes" id="UP000176650"/>
    </source>
</evidence>
<dbReference type="GO" id="GO:0005524">
    <property type="term" value="F:ATP binding"/>
    <property type="evidence" value="ECO:0007669"/>
    <property type="project" value="UniProtKB-KW"/>
</dbReference>
<dbReference type="SUPFAM" id="SSF52540">
    <property type="entry name" value="P-loop containing nucleoside triphosphate hydrolases"/>
    <property type="match status" value="2"/>
</dbReference>
<proteinExistence type="predicted"/>
<dbReference type="Pfam" id="PF02861">
    <property type="entry name" value="Clp_N"/>
    <property type="match status" value="2"/>
</dbReference>
<dbReference type="InterPro" id="IPR004176">
    <property type="entry name" value="Clp_R_N"/>
</dbReference>
<dbReference type="GO" id="GO:0005737">
    <property type="term" value="C:cytoplasm"/>
    <property type="evidence" value="ECO:0007669"/>
    <property type="project" value="TreeGrafter"/>
</dbReference>
<dbReference type="CDD" id="cd19499">
    <property type="entry name" value="RecA-like_ClpB_Hsp104-like"/>
    <property type="match status" value="1"/>
</dbReference>
<dbReference type="Pfam" id="PF17871">
    <property type="entry name" value="AAA_lid_9"/>
    <property type="match status" value="1"/>
</dbReference>
<dbReference type="AlphaFoldDB" id="A0A1F5BVB9"/>
<name>A0A1F5BVB9_9BACT</name>
<dbReference type="InterPro" id="IPR041546">
    <property type="entry name" value="ClpA/ClpB_AAA_lid"/>
</dbReference>
<dbReference type="InterPro" id="IPR019489">
    <property type="entry name" value="Clp_ATPase_C"/>
</dbReference>
<dbReference type="Proteomes" id="UP000176650">
    <property type="component" value="Unassembled WGS sequence"/>
</dbReference>
<accession>A0A1F5BVB9</accession>
<dbReference type="InterPro" id="IPR036628">
    <property type="entry name" value="Clp_N_dom_sf"/>
</dbReference>
<comment type="caution">
    <text evidence="8">The sequence shown here is derived from an EMBL/GenBank/DDBJ whole genome shotgun (WGS) entry which is preliminary data.</text>
</comment>
<evidence type="ECO:0000256" key="2">
    <source>
        <dbReference type="ARBA" id="ARBA00022741"/>
    </source>
</evidence>
<dbReference type="GO" id="GO:0016887">
    <property type="term" value="F:ATP hydrolysis activity"/>
    <property type="evidence" value="ECO:0007669"/>
    <property type="project" value="InterPro"/>
</dbReference>
<evidence type="ECO:0000313" key="8">
    <source>
        <dbReference type="EMBL" id="OGD34543.1"/>
    </source>
</evidence>
<dbReference type="Pfam" id="PF00004">
    <property type="entry name" value="AAA"/>
    <property type="match status" value="1"/>
</dbReference>
<dbReference type="InterPro" id="IPR050130">
    <property type="entry name" value="ClpA_ClpB"/>
</dbReference>
<dbReference type="InterPro" id="IPR027417">
    <property type="entry name" value="P-loop_NTPase"/>
</dbReference>
<keyword evidence="1 5" id="KW-0677">Repeat</keyword>
<dbReference type="Gene3D" id="4.10.860.10">
    <property type="entry name" value="UVR domain"/>
    <property type="match status" value="1"/>
</dbReference>
<dbReference type="PRINTS" id="PR00300">
    <property type="entry name" value="CLPPROTEASEA"/>
</dbReference>
<keyword evidence="2" id="KW-0547">Nucleotide-binding</keyword>
<gene>
    <name evidence="8" type="ORF">A2988_03475</name>
</gene>
<evidence type="ECO:0000256" key="5">
    <source>
        <dbReference type="PROSITE-ProRule" id="PRU01251"/>
    </source>
</evidence>
<keyword evidence="6" id="KW-0175">Coiled coil</keyword>
<feature type="domain" description="Clp R" evidence="7">
    <location>
        <begin position="10"/>
        <end position="147"/>
    </location>
</feature>
<dbReference type="Pfam" id="PF07724">
    <property type="entry name" value="AAA_2"/>
    <property type="match status" value="1"/>
</dbReference>
<reference evidence="8 9" key="1">
    <citation type="journal article" date="2016" name="Nat. Commun.">
        <title>Thousands of microbial genomes shed light on interconnected biogeochemical processes in an aquifer system.</title>
        <authorList>
            <person name="Anantharaman K."/>
            <person name="Brown C.T."/>
            <person name="Hug L.A."/>
            <person name="Sharon I."/>
            <person name="Castelle C.J."/>
            <person name="Probst A.J."/>
            <person name="Thomas B.C."/>
            <person name="Singh A."/>
            <person name="Wilkins M.J."/>
            <person name="Karaoz U."/>
            <person name="Brodie E.L."/>
            <person name="Williams K.H."/>
            <person name="Hubbard S.S."/>
            <person name="Banfield J.F."/>
        </authorList>
    </citation>
    <scope>NUCLEOTIDE SEQUENCE [LARGE SCALE GENOMIC DNA]</scope>
</reference>
<dbReference type="PANTHER" id="PTHR11638:SF18">
    <property type="entry name" value="HEAT SHOCK PROTEIN 104"/>
    <property type="match status" value="1"/>
</dbReference>
<evidence type="ECO:0000259" key="7">
    <source>
        <dbReference type="PROSITE" id="PS51903"/>
    </source>
</evidence>
<feature type="coiled-coil region" evidence="6">
    <location>
        <begin position="438"/>
        <end position="465"/>
    </location>
</feature>
<keyword evidence="4" id="KW-0143">Chaperone</keyword>
<organism evidence="8 9">
    <name type="scientific">Candidatus Azambacteria bacterium RIFCSPLOWO2_01_FULL_46_25</name>
    <dbReference type="NCBI Taxonomy" id="1797298"/>
    <lineage>
        <taxon>Bacteria</taxon>
        <taxon>Candidatus Azamiibacteriota</taxon>
    </lineage>
</organism>
<dbReference type="InterPro" id="IPR003959">
    <property type="entry name" value="ATPase_AAA_core"/>
</dbReference>
<dbReference type="InterPro" id="IPR003593">
    <property type="entry name" value="AAA+_ATPase"/>
</dbReference>
<evidence type="ECO:0000256" key="3">
    <source>
        <dbReference type="ARBA" id="ARBA00022840"/>
    </source>
</evidence>
<evidence type="ECO:0000256" key="4">
    <source>
        <dbReference type="ARBA" id="ARBA00023186"/>
    </source>
</evidence>
<dbReference type="SMART" id="SM01086">
    <property type="entry name" value="ClpB_D2-small"/>
    <property type="match status" value="1"/>
</dbReference>
<evidence type="ECO:0000256" key="6">
    <source>
        <dbReference type="SAM" id="Coils"/>
    </source>
</evidence>
<dbReference type="Pfam" id="PF10431">
    <property type="entry name" value="ClpB_D2-small"/>
    <property type="match status" value="1"/>
</dbReference>
<keyword evidence="3" id="KW-0067">ATP-binding</keyword>